<dbReference type="STRING" id="796925.A0A137NYU5"/>
<evidence type="ECO:0000256" key="2">
    <source>
        <dbReference type="ARBA" id="ARBA00023002"/>
    </source>
</evidence>
<reference evidence="6 7" key="1">
    <citation type="journal article" date="2015" name="Genome Biol. Evol.">
        <title>Phylogenomic analyses indicate that early fungi evolved digesting cell walls of algal ancestors of land plants.</title>
        <authorList>
            <person name="Chang Y."/>
            <person name="Wang S."/>
            <person name="Sekimoto S."/>
            <person name="Aerts A.L."/>
            <person name="Choi C."/>
            <person name="Clum A."/>
            <person name="LaButti K.M."/>
            <person name="Lindquist E.A."/>
            <person name="Yee Ngan C."/>
            <person name="Ohm R.A."/>
            <person name="Salamov A.A."/>
            <person name="Grigoriev I.V."/>
            <person name="Spatafora J.W."/>
            <person name="Berbee M.L."/>
        </authorList>
    </citation>
    <scope>NUCLEOTIDE SEQUENCE [LARGE SCALE GENOMIC DNA]</scope>
    <source>
        <strain evidence="6 7">NRRL 28638</strain>
    </source>
</reference>
<evidence type="ECO:0000256" key="1">
    <source>
        <dbReference type="ARBA" id="ARBA00022857"/>
    </source>
</evidence>
<sequence length="451" mass="49917">MTNIERHILLLGSGYVAAPTVEYLVRRPENKITIASRSYENAISLSKKFPGTSPAQLDIDDEASVDNLVCRHDIVISLIPYIHHAKVIKSAIKYKKNVVTTSYVSPAMMELDEAAKEAGITVMNEIGLDPGIDHLYAIKTIDEVHKEGGKILSFLSYCGGLPAPESSNNPLGYKFSWSSRGVLLALRNQARFLQDGEIVTVEGPELMKSAKPIHVYPAFNVVGYANRDSSHYPQRYNMPECQTCLRGTLRYQVFPSFVQTLTDLGFLSEEPKDYLSPDSPDITWRQVLANILNTTNDEQSLSQAILEKSPIESESEIERIFHGFKWLGLFSDTIVTKRASNLLDTLCATLEQKMAYGESERDMVLLQHKFKVELADGTIQTRTSTLLEYGTPNGHSAMALTVGYPCGIATQLVLDGVINQKGVLAPMSAEINQPLIEAIEKEGIGCIEETL</sequence>
<dbReference type="InterPro" id="IPR051168">
    <property type="entry name" value="AASS"/>
</dbReference>
<evidence type="ECO:0000259" key="5">
    <source>
        <dbReference type="Pfam" id="PF16653"/>
    </source>
</evidence>
<organism evidence="6 7">
    <name type="scientific">Conidiobolus coronatus (strain ATCC 28846 / CBS 209.66 / NRRL 28638)</name>
    <name type="common">Delacroixia coronata</name>
    <dbReference type="NCBI Taxonomy" id="796925"/>
    <lineage>
        <taxon>Eukaryota</taxon>
        <taxon>Fungi</taxon>
        <taxon>Fungi incertae sedis</taxon>
        <taxon>Zoopagomycota</taxon>
        <taxon>Entomophthoromycotina</taxon>
        <taxon>Entomophthoromycetes</taxon>
        <taxon>Entomophthorales</taxon>
        <taxon>Ancylistaceae</taxon>
        <taxon>Conidiobolus</taxon>
    </lineage>
</organism>
<gene>
    <name evidence="6" type="ORF">CONCODRAFT_9840</name>
</gene>
<evidence type="ECO:0000313" key="6">
    <source>
        <dbReference type="EMBL" id="KXN67985.1"/>
    </source>
</evidence>
<dbReference type="OrthoDB" id="10059875at2759"/>
<dbReference type="OMA" id="WNYKFTW"/>
<keyword evidence="3" id="KW-0457">Lysine biosynthesis</keyword>
<evidence type="ECO:0000256" key="3">
    <source>
        <dbReference type="ARBA" id="ARBA00023154"/>
    </source>
</evidence>
<evidence type="ECO:0000313" key="7">
    <source>
        <dbReference type="Proteomes" id="UP000070444"/>
    </source>
</evidence>
<dbReference type="InterPro" id="IPR036291">
    <property type="entry name" value="NAD(P)-bd_dom_sf"/>
</dbReference>
<dbReference type="Gene3D" id="3.30.360.10">
    <property type="entry name" value="Dihydrodipicolinate Reductase, domain 2"/>
    <property type="match status" value="1"/>
</dbReference>
<dbReference type="PANTHER" id="PTHR11133:SF22">
    <property type="entry name" value="ALPHA-AMINOADIPIC SEMIALDEHYDE SYNTHASE, MITOCHONDRIAL"/>
    <property type="match status" value="1"/>
</dbReference>
<dbReference type="InterPro" id="IPR032095">
    <property type="entry name" value="Sacchrp_dh-like_C"/>
</dbReference>
<dbReference type="EMBL" id="KQ964601">
    <property type="protein sequence ID" value="KXN67985.1"/>
    <property type="molecule type" value="Genomic_DNA"/>
</dbReference>
<keyword evidence="1" id="KW-0521">NADP</keyword>
<dbReference type="Gene3D" id="3.40.50.720">
    <property type="entry name" value="NAD(P)-binding Rossmann-like Domain"/>
    <property type="match status" value="1"/>
</dbReference>
<dbReference type="Proteomes" id="UP000070444">
    <property type="component" value="Unassembled WGS sequence"/>
</dbReference>
<keyword evidence="7" id="KW-1185">Reference proteome</keyword>
<dbReference type="FunFam" id="3.30.360.10:FF:000008">
    <property type="entry name" value="Alpha-aminoadipic semialdehyde synthase, mitochondrial"/>
    <property type="match status" value="1"/>
</dbReference>
<dbReference type="GO" id="GO:0019878">
    <property type="term" value="P:lysine biosynthetic process via aminoadipic acid"/>
    <property type="evidence" value="ECO:0007669"/>
    <property type="project" value="EnsemblFungi"/>
</dbReference>
<dbReference type="SUPFAM" id="SSF55347">
    <property type="entry name" value="Glyceraldehyde-3-phosphate dehydrogenase-like, C-terminal domain"/>
    <property type="match status" value="1"/>
</dbReference>
<name>A0A137NYU5_CONC2</name>
<dbReference type="Pfam" id="PF03435">
    <property type="entry name" value="Sacchrp_dh_NADP"/>
    <property type="match status" value="1"/>
</dbReference>
<dbReference type="GO" id="GO:0004755">
    <property type="term" value="F:saccharopine dehydrogenase (NADP+, L-glutamate-forming) activity"/>
    <property type="evidence" value="ECO:0007669"/>
    <property type="project" value="EnsemblFungi"/>
</dbReference>
<feature type="domain" description="Saccharopine dehydrogenase NADP binding" evidence="4">
    <location>
        <begin position="8"/>
        <end position="123"/>
    </location>
</feature>
<proteinExistence type="predicted"/>
<protein>
    <submittedName>
        <fullName evidence="6">Saccharopine dehydrogenase</fullName>
    </submittedName>
</protein>
<feature type="domain" description="Saccharopine dehydrogenase-like C-terminal" evidence="5">
    <location>
        <begin position="127"/>
        <end position="444"/>
    </location>
</feature>
<dbReference type="AlphaFoldDB" id="A0A137NYU5"/>
<dbReference type="Pfam" id="PF16653">
    <property type="entry name" value="Sacchrp_dh_C"/>
    <property type="match status" value="1"/>
</dbReference>
<evidence type="ECO:0000259" key="4">
    <source>
        <dbReference type="Pfam" id="PF03435"/>
    </source>
</evidence>
<dbReference type="SUPFAM" id="SSF51735">
    <property type="entry name" value="NAD(P)-binding Rossmann-fold domains"/>
    <property type="match status" value="1"/>
</dbReference>
<dbReference type="GO" id="GO:0005737">
    <property type="term" value="C:cytoplasm"/>
    <property type="evidence" value="ECO:0007669"/>
    <property type="project" value="TreeGrafter"/>
</dbReference>
<dbReference type="PANTHER" id="PTHR11133">
    <property type="entry name" value="SACCHAROPINE DEHYDROGENASE"/>
    <property type="match status" value="1"/>
</dbReference>
<accession>A0A137NYU5</accession>
<dbReference type="InterPro" id="IPR005097">
    <property type="entry name" value="Sacchrp_dh_NADP-bd"/>
</dbReference>
<keyword evidence="3" id="KW-0028">Amino-acid biosynthesis</keyword>
<dbReference type="Gene3D" id="1.10.1870.10">
    <property type="entry name" value="Domain 3, Saccharopine reductase"/>
    <property type="match status" value="1"/>
</dbReference>
<keyword evidence="2" id="KW-0560">Oxidoreductase</keyword>
<dbReference type="FunFam" id="3.40.50.720:FF:000072">
    <property type="entry name" value="Saccharopine dehydrogenase [NADP(+), L-glutamate-forming]"/>
    <property type="match status" value="1"/>
</dbReference>